<reference evidence="3 4" key="1">
    <citation type="submission" date="2020-07" db="EMBL/GenBank/DDBJ databases">
        <title>Sequencing the genomes of 1000 actinobacteria strains.</title>
        <authorList>
            <person name="Klenk H.-P."/>
        </authorList>
    </citation>
    <scope>NUCLEOTIDE SEQUENCE [LARGE SCALE GENOMIC DNA]</scope>
    <source>
        <strain evidence="3 4">DSM 44442</strain>
    </source>
</reference>
<organism evidence="3 4">
    <name type="scientific">Nocardiopsis aegyptia</name>
    <dbReference type="NCBI Taxonomy" id="220378"/>
    <lineage>
        <taxon>Bacteria</taxon>
        <taxon>Bacillati</taxon>
        <taxon>Actinomycetota</taxon>
        <taxon>Actinomycetes</taxon>
        <taxon>Streptosporangiales</taxon>
        <taxon>Nocardiopsidaceae</taxon>
        <taxon>Nocardiopsis</taxon>
    </lineage>
</organism>
<dbReference type="Proteomes" id="UP000572051">
    <property type="component" value="Unassembled WGS sequence"/>
</dbReference>
<comment type="caution">
    <text evidence="3">The sequence shown here is derived from an EMBL/GenBank/DDBJ whole genome shotgun (WGS) entry which is preliminary data.</text>
</comment>
<dbReference type="AlphaFoldDB" id="A0A7Z0JBV0"/>
<dbReference type="CDD" id="cd08899">
    <property type="entry name" value="SRPBCC_CalC_Aha1-like_6"/>
    <property type="match status" value="1"/>
</dbReference>
<sequence>MAQPTATLRVVAGDAVLLLDRRVAADPERVWRAVSDPAELARWFPAAVEGELRVGGHLRFSFSDAPADAGDGGEGQVTEFDPPRVFGFLWSRDALRFEVAPDDAGSGTRFTLTHVAGGGALGRIAAARTAHGWDTCLAALEAHLEGRDPEAASEAPNGRLTAVERYVAEFGLDEGEAVATPDGFVVSFVRDIVWTPLDDAWAVLTGGESAEIGGVPPVGAVNEYVGAGPVTEADPPRVLEYTWTHEGEAAGTVRWELVHDPELGNRVEVTQTVPERLGAVLPTALAAWHTHLEQYFAAVHGDVRCPWPADRTEELRGRYAARLG</sequence>
<proteinExistence type="inferred from homology"/>
<dbReference type="EMBL" id="JACCFS010000001">
    <property type="protein sequence ID" value="NYJ36227.1"/>
    <property type="molecule type" value="Genomic_DNA"/>
</dbReference>
<feature type="domain" description="Activator of Hsp90 ATPase homologue 1/2-like C-terminal" evidence="2">
    <location>
        <begin position="25"/>
        <end position="145"/>
    </location>
</feature>
<dbReference type="RefSeq" id="WP_179826007.1">
    <property type="nucleotide sequence ID" value="NZ_JACCFS010000001.1"/>
</dbReference>
<evidence type="ECO:0000256" key="1">
    <source>
        <dbReference type="ARBA" id="ARBA00006817"/>
    </source>
</evidence>
<gene>
    <name evidence="3" type="ORF">HNR10_004108</name>
</gene>
<protein>
    <submittedName>
        <fullName evidence="3">Uncharacterized protein YndB with AHSA1/START domain</fullName>
    </submittedName>
</protein>
<name>A0A7Z0JBV0_9ACTN</name>
<dbReference type="Pfam" id="PF08327">
    <property type="entry name" value="AHSA1"/>
    <property type="match status" value="1"/>
</dbReference>
<dbReference type="InterPro" id="IPR023393">
    <property type="entry name" value="START-like_dom_sf"/>
</dbReference>
<evidence type="ECO:0000313" key="3">
    <source>
        <dbReference type="EMBL" id="NYJ36227.1"/>
    </source>
</evidence>
<comment type="similarity">
    <text evidence="1">Belongs to the AHA1 family.</text>
</comment>
<dbReference type="InterPro" id="IPR013538">
    <property type="entry name" value="ASHA1/2-like_C"/>
</dbReference>
<evidence type="ECO:0000259" key="2">
    <source>
        <dbReference type="Pfam" id="PF08327"/>
    </source>
</evidence>
<keyword evidence="4" id="KW-1185">Reference proteome</keyword>
<dbReference type="SUPFAM" id="SSF55961">
    <property type="entry name" value="Bet v1-like"/>
    <property type="match status" value="2"/>
</dbReference>
<evidence type="ECO:0000313" key="4">
    <source>
        <dbReference type="Proteomes" id="UP000572051"/>
    </source>
</evidence>
<accession>A0A7Z0JBV0</accession>
<dbReference type="Gene3D" id="3.30.530.20">
    <property type="match status" value="2"/>
</dbReference>